<name>A0A150P2V4_SORCE</name>
<proteinExistence type="predicted"/>
<dbReference type="SUPFAM" id="SSF47336">
    <property type="entry name" value="ACP-like"/>
    <property type="match status" value="1"/>
</dbReference>
<dbReference type="Proteomes" id="UP000075604">
    <property type="component" value="Unassembled WGS sequence"/>
</dbReference>
<sequence length="93" mass="10343">MDKGEIAAVVRRELQRIAPEADIEALDPDGDVREELDIDSMDLLRFVTALDAELGVSVPESDYRRIATVRGCTDYLAEKLAQRAAQRAAQGRR</sequence>
<dbReference type="PROSITE" id="PS50075">
    <property type="entry name" value="CARRIER"/>
    <property type="match status" value="1"/>
</dbReference>
<dbReference type="InterPro" id="IPR009081">
    <property type="entry name" value="PP-bd_ACP"/>
</dbReference>
<evidence type="ECO:0000313" key="3">
    <source>
        <dbReference type="Proteomes" id="UP000075604"/>
    </source>
</evidence>
<reference evidence="2 3" key="1">
    <citation type="submission" date="2014-02" db="EMBL/GenBank/DDBJ databases">
        <title>The small core and large imbalanced accessory genome model reveals a collaborative survival strategy of Sorangium cellulosum strains in nature.</title>
        <authorList>
            <person name="Han K."/>
            <person name="Peng R."/>
            <person name="Blom J."/>
            <person name="Li Y.-Z."/>
        </authorList>
    </citation>
    <scope>NUCLEOTIDE SEQUENCE [LARGE SCALE GENOMIC DNA]</scope>
    <source>
        <strain evidence="2 3">So0157-18</strain>
    </source>
</reference>
<dbReference type="InterPro" id="IPR036736">
    <property type="entry name" value="ACP-like_sf"/>
</dbReference>
<organism evidence="2 3">
    <name type="scientific">Sorangium cellulosum</name>
    <name type="common">Polyangium cellulosum</name>
    <dbReference type="NCBI Taxonomy" id="56"/>
    <lineage>
        <taxon>Bacteria</taxon>
        <taxon>Pseudomonadati</taxon>
        <taxon>Myxococcota</taxon>
        <taxon>Polyangia</taxon>
        <taxon>Polyangiales</taxon>
        <taxon>Polyangiaceae</taxon>
        <taxon>Sorangium</taxon>
    </lineage>
</organism>
<accession>A0A150P2V4</accession>
<dbReference type="AlphaFoldDB" id="A0A150P2V4"/>
<protein>
    <recommendedName>
        <fullName evidence="1">Carrier domain-containing protein</fullName>
    </recommendedName>
</protein>
<evidence type="ECO:0000259" key="1">
    <source>
        <dbReference type="PROSITE" id="PS50075"/>
    </source>
</evidence>
<feature type="domain" description="Carrier" evidence="1">
    <location>
        <begin position="4"/>
        <end position="80"/>
    </location>
</feature>
<evidence type="ECO:0000313" key="2">
    <source>
        <dbReference type="EMBL" id="KYF49803.1"/>
    </source>
</evidence>
<dbReference type="Gene3D" id="1.10.1200.10">
    <property type="entry name" value="ACP-like"/>
    <property type="match status" value="1"/>
</dbReference>
<dbReference type="EMBL" id="JELX01004208">
    <property type="protein sequence ID" value="KYF49803.1"/>
    <property type="molecule type" value="Genomic_DNA"/>
</dbReference>
<comment type="caution">
    <text evidence="2">The sequence shown here is derived from an EMBL/GenBank/DDBJ whole genome shotgun (WGS) entry which is preliminary data.</text>
</comment>
<gene>
    <name evidence="2" type="ORF">BE04_49370</name>
</gene>
<dbReference type="Pfam" id="PF00550">
    <property type="entry name" value="PP-binding"/>
    <property type="match status" value="1"/>
</dbReference>